<dbReference type="Gene3D" id="3.30.230.80">
    <property type="match status" value="1"/>
</dbReference>
<name>A0A645BSL2_9ZZZZ</name>
<dbReference type="InterPro" id="IPR037196">
    <property type="entry name" value="HSP90_C"/>
</dbReference>
<dbReference type="AlphaFoldDB" id="A0A645BSL2"/>
<proteinExistence type="inferred from homology"/>
<dbReference type="GO" id="GO:0140662">
    <property type="term" value="F:ATP-dependent protein folding chaperone"/>
    <property type="evidence" value="ECO:0007669"/>
    <property type="project" value="InterPro"/>
</dbReference>
<dbReference type="EMBL" id="VSSQ01022188">
    <property type="protein sequence ID" value="MPM68315.1"/>
    <property type="molecule type" value="Genomic_DNA"/>
</dbReference>
<comment type="caution">
    <text evidence="3">The sequence shown here is derived from an EMBL/GenBank/DDBJ whole genome shotgun (WGS) entry which is preliminary data.</text>
</comment>
<organism evidence="3">
    <name type="scientific">bioreactor metagenome</name>
    <dbReference type="NCBI Taxonomy" id="1076179"/>
    <lineage>
        <taxon>unclassified sequences</taxon>
        <taxon>metagenomes</taxon>
        <taxon>ecological metagenomes</taxon>
    </lineage>
</organism>
<dbReference type="InterPro" id="IPR001404">
    <property type="entry name" value="Hsp90_fam"/>
</dbReference>
<dbReference type="Pfam" id="PF00183">
    <property type="entry name" value="HSP90"/>
    <property type="match status" value="1"/>
</dbReference>
<comment type="similarity">
    <text evidence="1">Belongs to the heat shock protein 90 family.</text>
</comment>
<reference evidence="3" key="1">
    <citation type="submission" date="2019-08" db="EMBL/GenBank/DDBJ databases">
        <authorList>
            <person name="Kucharzyk K."/>
            <person name="Murdoch R.W."/>
            <person name="Higgins S."/>
            <person name="Loffler F."/>
        </authorList>
    </citation>
    <scope>NUCLEOTIDE SEQUENCE</scope>
</reference>
<evidence type="ECO:0000256" key="2">
    <source>
        <dbReference type="ARBA" id="ARBA00023186"/>
    </source>
</evidence>
<dbReference type="Gene3D" id="3.40.50.11260">
    <property type="match status" value="1"/>
</dbReference>
<dbReference type="PANTHER" id="PTHR11528">
    <property type="entry name" value="HEAT SHOCK PROTEIN 90 FAMILY MEMBER"/>
    <property type="match status" value="1"/>
</dbReference>
<dbReference type="InterPro" id="IPR020568">
    <property type="entry name" value="Ribosomal_Su5_D2-typ_SF"/>
</dbReference>
<gene>
    <name evidence="3" type="primary">htpG_26</name>
    <name evidence="3" type="ORF">SDC9_115247</name>
</gene>
<dbReference type="SUPFAM" id="SSF54211">
    <property type="entry name" value="Ribosomal protein S5 domain 2-like"/>
    <property type="match status" value="1"/>
</dbReference>
<evidence type="ECO:0000256" key="1">
    <source>
        <dbReference type="ARBA" id="ARBA00008239"/>
    </source>
</evidence>
<dbReference type="GO" id="GO:0016887">
    <property type="term" value="F:ATP hydrolysis activity"/>
    <property type="evidence" value="ECO:0007669"/>
    <property type="project" value="InterPro"/>
</dbReference>
<dbReference type="SUPFAM" id="SSF110942">
    <property type="entry name" value="HSP90 C-terminal domain"/>
    <property type="match status" value="1"/>
</dbReference>
<sequence>MENCPDLLPDHFAFVRGIVDSADFSLNISREMLQQNRQLQLIAKNIEKRIRTELAKILADQREVYEKFWKAFGLQIKYGVYADFGIHKEDLKDLLLFHSLQQDRKITLNEYFSSMPEDQKEIYYATGESVQKIAALPQSERVRERGFDILAMTDEVDEFALKVLREYEKKPFRSVADAKLDIMDADQKEAMESLNRENQSLLYDMTQALGQHVKAVRLSTRLKNNPLCLVSEGEISLEMEKVLNAMPNRESEVKAERILEVNPHHKVFETLQELAGQPEQLKKYTKLLYDQALLMAGFTLEDPVAFSNSVIEFMTKK</sequence>
<dbReference type="Gene3D" id="1.20.120.790">
    <property type="entry name" value="Heat shock protein 90, C-terminal domain"/>
    <property type="match status" value="1"/>
</dbReference>
<dbReference type="GO" id="GO:0005524">
    <property type="term" value="F:ATP binding"/>
    <property type="evidence" value="ECO:0007669"/>
    <property type="project" value="InterPro"/>
</dbReference>
<protein>
    <submittedName>
        <fullName evidence="3">Chaperone protein HtpG</fullName>
    </submittedName>
</protein>
<evidence type="ECO:0000313" key="3">
    <source>
        <dbReference type="EMBL" id="MPM68315.1"/>
    </source>
</evidence>
<dbReference type="GO" id="GO:0051082">
    <property type="term" value="F:unfolded protein binding"/>
    <property type="evidence" value="ECO:0007669"/>
    <property type="project" value="InterPro"/>
</dbReference>
<keyword evidence="2" id="KW-0143">Chaperone</keyword>
<accession>A0A645BSL2</accession>